<evidence type="ECO:0000313" key="8">
    <source>
        <dbReference type="Proteomes" id="UP000319671"/>
    </source>
</evidence>
<dbReference type="InterPro" id="IPR051461">
    <property type="entry name" value="UPF0750_membrane"/>
</dbReference>
<proteinExistence type="predicted"/>
<protein>
    <submittedName>
        <fullName evidence="7">Putative 5xTM membrane YitT family protein</fullName>
    </submittedName>
</protein>
<evidence type="ECO:0000256" key="1">
    <source>
        <dbReference type="ARBA" id="ARBA00004651"/>
    </source>
</evidence>
<reference evidence="7 8" key="1">
    <citation type="submission" date="2019-06" db="EMBL/GenBank/DDBJ databases">
        <title>Sorghum-associated microbial communities from plants grown in Nebraska, USA.</title>
        <authorList>
            <person name="Schachtman D."/>
        </authorList>
    </citation>
    <scope>NUCLEOTIDE SEQUENCE [LARGE SCALE GENOMIC DNA]</scope>
    <source>
        <strain evidence="7 8">2482</strain>
    </source>
</reference>
<keyword evidence="3 6" id="KW-0812">Transmembrane</keyword>
<dbReference type="RefSeq" id="WP_144566540.1">
    <property type="nucleotide sequence ID" value="NZ_VIVN01000009.1"/>
</dbReference>
<evidence type="ECO:0000313" key="7">
    <source>
        <dbReference type="EMBL" id="TWD98659.1"/>
    </source>
</evidence>
<feature type="transmembrane region" description="Helical" evidence="6">
    <location>
        <begin position="161"/>
        <end position="178"/>
    </location>
</feature>
<evidence type="ECO:0000256" key="2">
    <source>
        <dbReference type="ARBA" id="ARBA00022475"/>
    </source>
</evidence>
<keyword evidence="8" id="KW-1185">Reference proteome</keyword>
<keyword evidence="4 6" id="KW-1133">Transmembrane helix</keyword>
<accession>A0A561D5F0</accession>
<name>A0A561D5F0_9BACI</name>
<feature type="transmembrane region" description="Helical" evidence="6">
    <location>
        <begin position="26"/>
        <end position="52"/>
    </location>
</feature>
<evidence type="ECO:0000256" key="6">
    <source>
        <dbReference type="SAM" id="Phobius"/>
    </source>
</evidence>
<dbReference type="Proteomes" id="UP000319671">
    <property type="component" value="Unassembled WGS sequence"/>
</dbReference>
<keyword evidence="5 6" id="KW-0472">Membrane</keyword>
<dbReference type="PANTHER" id="PTHR33545">
    <property type="entry name" value="UPF0750 MEMBRANE PROTEIN YITT-RELATED"/>
    <property type="match status" value="1"/>
</dbReference>
<comment type="subcellular location">
    <subcellularLocation>
        <location evidence="1">Cell membrane</location>
        <topology evidence="1">Multi-pass membrane protein</topology>
    </subcellularLocation>
</comment>
<evidence type="ECO:0000256" key="4">
    <source>
        <dbReference type="ARBA" id="ARBA00022989"/>
    </source>
</evidence>
<dbReference type="PANTHER" id="PTHR33545:SF5">
    <property type="entry name" value="UPF0750 MEMBRANE PROTEIN YITT"/>
    <property type="match status" value="1"/>
</dbReference>
<feature type="transmembrane region" description="Helical" evidence="6">
    <location>
        <begin position="90"/>
        <end position="113"/>
    </location>
</feature>
<feature type="transmembrane region" description="Helical" evidence="6">
    <location>
        <begin position="64"/>
        <end position="84"/>
    </location>
</feature>
<dbReference type="InterPro" id="IPR003740">
    <property type="entry name" value="YitT"/>
</dbReference>
<keyword evidence="2" id="KW-1003">Cell membrane</keyword>
<dbReference type="EMBL" id="VIVN01000009">
    <property type="protein sequence ID" value="TWD98659.1"/>
    <property type="molecule type" value="Genomic_DNA"/>
</dbReference>
<organism evidence="7 8">
    <name type="scientific">Neobacillus bataviensis</name>
    <dbReference type="NCBI Taxonomy" id="220685"/>
    <lineage>
        <taxon>Bacteria</taxon>
        <taxon>Bacillati</taxon>
        <taxon>Bacillota</taxon>
        <taxon>Bacilli</taxon>
        <taxon>Bacillales</taxon>
        <taxon>Bacillaceae</taxon>
        <taxon>Neobacillus</taxon>
    </lineage>
</organism>
<comment type="caution">
    <text evidence="7">The sequence shown here is derived from an EMBL/GenBank/DDBJ whole genome shotgun (WGS) entry which is preliminary data.</text>
</comment>
<gene>
    <name evidence="7" type="ORF">FB550_109169</name>
</gene>
<sequence length="183" mass="19247">MATLIGSLLLGIGVNGFLVPHHLIDGGVLGIALVLHYFFNFQTGVTMVALSLPICIFASTTERGYFFSNVQGLLFSSLFIDLLSPLRNQFFLSQLSSALIGGVIIGTGVGLMLRYKTSTGGTDLLAKIIAANFTLNIALAIIIIDGLIVLAGFTVLALDTFLYSCVAITIVGITTSLIKGNSS</sequence>
<dbReference type="AlphaFoldDB" id="A0A561D5F0"/>
<dbReference type="Pfam" id="PF02588">
    <property type="entry name" value="YitT_membrane"/>
    <property type="match status" value="1"/>
</dbReference>
<dbReference type="GO" id="GO:0005886">
    <property type="term" value="C:plasma membrane"/>
    <property type="evidence" value="ECO:0007669"/>
    <property type="project" value="UniProtKB-SubCell"/>
</dbReference>
<evidence type="ECO:0000256" key="3">
    <source>
        <dbReference type="ARBA" id="ARBA00022692"/>
    </source>
</evidence>
<evidence type="ECO:0000256" key="5">
    <source>
        <dbReference type="ARBA" id="ARBA00023136"/>
    </source>
</evidence>
<feature type="transmembrane region" description="Helical" evidence="6">
    <location>
        <begin position="133"/>
        <end position="155"/>
    </location>
</feature>